<dbReference type="Gene3D" id="3.40.570.10">
    <property type="entry name" value="Extracellular Endonuclease, subunit A"/>
    <property type="match status" value="1"/>
</dbReference>
<dbReference type="InterPro" id="IPR044925">
    <property type="entry name" value="His-Me_finger_sf"/>
</dbReference>
<evidence type="ECO:0000313" key="2">
    <source>
        <dbReference type="Proteomes" id="UP001168821"/>
    </source>
</evidence>
<gene>
    <name evidence="1" type="ORF">Zmor_018952</name>
</gene>
<accession>A0AA38MEL5</accession>
<reference evidence="1" key="1">
    <citation type="journal article" date="2023" name="G3 (Bethesda)">
        <title>Whole genome assemblies of Zophobas morio and Tenebrio molitor.</title>
        <authorList>
            <person name="Kaur S."/>
            <person name="Stinson S.A."/>
            <person name="diCenzo G.C."/>
        </authorList>
    </citation>
    <scope>NUCLEOTIDE SEQUENCE</scope>
    <source>
        <strain evidence="1">QUZm001</strain>
    </source>
</reference>
<name>A0AA38MEL5_9CUCU</name>
<dbReference type="AlphaFoldDB" id="A0AA38MEL5"/>
<proteinExistence type="predicted"/>
<protein>
    <submittedName>
        <fullName evidence="1">Uncharacterized protein</fullName>
    </submittedName>
</protein>
<dbReference type="EMBL" id="JALNTZ010000005">
    <property type="protein sequence ID" value="KAJ3653034.1"/>
    <property type="molecule type" value="Genomic_DNA"/>
</dbReference>
<organism evidence="1 2">
    <name type="scientific">Zophobas morio</name>
    <dbReference type="NCBI Taxonomy" id="2755281"/>
    <lineage>
        <taxon>Eukaryota</taxon>
        <taxon>Metazoa</taxon>
        <taxon>Ecdysozoa</taxon>
        <taxon>Arthropoda</taxon>
        <taxon>Hexapoda</taxon>
        <taxon>Insecta</taxon>
        <taxon>Pterygota</taxon>
        <taxon>Neoptera</taxon>
        <taxon>Endopterygota</taxon>
        <taxon>Coleoptera</taxon>
        <taxon>Polyphaga</taxon>
        <taxon>Cucujiformia</taxon>
        <taxon>Tenebrionidae</taxon>
        <taxon>Zophobas</taxon>
    </lineage>
</organism>
<keyword evidence="2" id="KW-1185">Reference proteome</keyword>
<sequence>MVCVDPSNNVTFWTKHYLSETSSCEESQDLVHMVKERLLESTTEFVVGFLTPSCDFETKSERELTHFSENTALFLTKLHYGNWKKLEEKIRKQLGRKAGKVPVKIITGAFGDSEKRTGHVFKVVVVDGKIFGTYVGVNFDGSEKKTLCERKPDCGWSSKEGKIYCCTLNARLMKRMGLELADLNN</sequence>
<dbReference type="Proteomes" id="UP001168821">
    <property type="component" value="Unassembled WGS sequence"/>
</dbReference>
<comment type="caution">
    <text evidence="1">The sequence shown here is derived from an EMBL/GenBank/DDBJ whole genome shotgun (WGS) entry which is preliminary data.</text>
</comment>
<dbReference type="SUPFAM" id="SSF54060">
    <property type="entry name" value="His-Me finger endonucleases"/>
    <property type="match status" value="1"/>
</dbReference>
<dbReference type="InterPro" id="IPR044929">
    <property type="entry name" value="DNA/RNA_non-sp_Endonuclease_sf"/>
</dbReference>
<evidence type="ECO:0000313" key="1">
    <source>
        <dbReference type="EMBL" id="KAJ3653034.1"/>
    </source>
</evidence>